<dbReference type="SMART" id="SM00320">
    <property type="entry name" value="WD40"/>
    <property type="match status" value="4"/>
</dbReference>
<feature type="compositionally biased region" description="Polar residues" evidence="5">
    <location>
        <begin position="694"/>
        <end position="705"/>
    </location>
</feature>
<dbReference type="InterPro" id="IPR001680">
    <property type="entry name" value="WD40_rpt"/>
</dbReference>
<evidence type="ECO:0000313" key="8">
    <source>
        <dbReference type="EMBL" id="KAJ3140075.1"/>
    </source>
</evidence>
<reference evidence="8" key="1">
    <citation type="submission" date="2020-05" db="EMBL/GenBank/DDBJ databases">
        <title>Phylogenomic resolution of chytrid fungi.</title>
        <authorList>
            <person name="Stajich J.E."/>
            <person name="Amses K."/>
            <person name="Simmons R."/>
            <person name="Seto K."/>
            <person name="Myers J."/>
            <person name="Bonds A."/>
            <person name="Quandt C.A."/>
            <person name="Barry K."/>
            <person name="Liu P."/>
            <person name="Grigoriev I."/>
            <person name="Longcore J.E."/>
            <person name="James T.Y."/>
        </authorList>
    </citation>
    <scope>NUCLEOTIDE SEQUENCE</scope>
    <source>
        <strain evidence="8">JEL0513</strain>
    </source>
</reference>
<dbReference type="Proteomes" id="UP001211907">
    <property type="component" value="Unassembled WGS sequence"/>
</dbReference>
<dbReference type="InterPro" id="IPR056157">
    <property type="entry name" value="TPR_IFT80_172_dom"/>
</dbReference>
<dbReference type="GO" id="GO:0060271">
    <property type="term" value="P:cilium assembly"/>
    <property type="evidence" value="ECO:0007669"/>
    <property type="project" value="TreeGrafter"/>
</dbReference>
<evidence type="ECO:0000259" key="6">
    <source>
        <dbReference type="Pfam" id="PF23335"/>
    </source>
</evidence>
<keyword evidence="3" id="KW-0966">Cell projection</keyword>
<dbReference type="FunFam" id="1.25.40.470:FF:000007">
    <property type="entry name" value="Intraflagellar transport 80 homolog (Chlamydomonas)"/>
    <property type="match status" value="1"/>
</dbReference>
<dbReference type="PROSITE" id="PS50294">
    <property type="entry name" value="WD_REPEATS_REGION"/>
    <property type="match status" value="1"/>
</dbReference>
<organism evidence="8 9">
    <name type="scientific">Physocladia obscura</name>
    <dbReference type="NCBI Taxonomy" id="109957"/>
    <lineage>
        <taxon>Eukaryota</taxon>
        <taxon>Fungi</taxon>
        <taxon>Fungi incertae sedis</taxon>
        <taxon>Chytridiomycota</taxon>
        <taxon>Chytridiomycota incertae sedis</taxon>
        <taxon>Chytridiomycetes</taxon>
        <taxon>Chytridiales</taxon>
        <taxon>Chytriomycetaceae</taxon>
        <taxon>Physocladia</taxon>
    </lineage>
</organism>
<dbReference type="SUPFAM" id="SSF50978">
    <property type="entry name" value="WD40 repeat-like"/>
    <property type="match status" value="2"/>
</dbReference>
<dbReference type="Gene3D" id="2.130.10.10">
    <property type="entry name" value="YVTN repeat-like/Quinoprotein amine dehydrogenase"/>
    <property type="match status" value="1"/>
</dbReference>
<keyword evidence="2" id="KW-0969">Cilium</keyword>
<dbReference type="Pfam" id="PF23335">
    <property type="entry name" value="Beta-prop_IFT80_2nd"/>
    <property type="match status" value="1"/>
</dbReference>
<dbReference type="Gene3D" id="1.25.40.470">
    <property type="match status" value="1"/>
</dbReference>
<dbReference type="EMBL" id="JADGJH010000060">
    <property type="protein sequence ID" value="KAJ3140075.1"/>
    <property type="molecule type" value="Genomic_DNA"/>
</dbReference>
<dbReference type="InterPro" id="IPR036322">
    <property type="entry name" value="WD40_repeat_dom_sf"/>
</dbReference>
<feature type="domain" description="IFT80 second beta-propeller" evidence="6">
    <location>
        <begin position="221"/>
        <end position="508"/>
    </location>
</feature>
<dbReference type="GO" id="GO:0005929">
    <property type="term" value="C:cilium"/>
    <property type="evidence" value="ECO:0007669"/>
    <property type="project" value="UniProtKB-SubCell"/>
</dbReference>
<feature type="repeat" description="WD" evidence="4">
    <location>
        <begin position="105"/>
        <end position="137"/>
    </location>
</feature>
<keyword evidence="4" id="KW-0853">WD repeat</keyword>
<evidence type="ECO:0000256" key="4">
    <source>
        <dbReference type="PROSITE-ProRule" id="PRU00221"/>
    </source>
</evidence>
<comment type="subcellular location">
    <subcellularLocation>
        <location evidence="1">Cell projection</location>
        <location evidence="1">Cilium</location>
    </subcellularLocation>
</comment>
<keyword evidence="9" id="KW-1185">Reference proteome</keyword>
<feature type="region of interest" description="Disordered" evidence="5">
    <location>
        <begin position="676"/>
        <end position="717"/>
    </location>
</feature>
<feature type="domain" description="IFT80/172/WDR35 TPR" evidence="7">
    <location>
        <begin position="537"/>
        <end position="682"/>
    </location>
</feature>
<protein>
    <submittedName>
        <fullName evidence="8">Intraflagellar transport protein 80</fullName>
    </submittedName>
</protein>
<accession>A0AAD5TAF6</accession>
<evidence type="ECO:0000259" key="7">
    <source>
        <dbReference type="Pfam" id="PF23387"/>
    </source>
</evidence>
<gene>
    <name evidence="8" type="primary">IFT80</name>
    <name evidence="8" type="ORF">HK100_010704</name>
</gene>
<evidence type="ECO:0000256" key="2">
    <source>
        <dbReference type="ARBA" id="ARBA00023069"/>
    </source>
</evidence>
<feature type="compositionally biased region" description="Basic and acidic residues" evidence="5">
    <location>
        <begin position="706"/>
        <end position="717"/>
    </location>
</feature>
<dbReference type="PROSITE" id="PS50082">
    <property type="entry name" value="WD_REPEATS_2"/>
    <property type="match status" value="1"/>
</dbReference>
<dbReference type="PANTHER" id="PTHR24098">
    <property type="entry name" value="OUTER SEGMENT 5"/>
    <property type="match status" value="1"/>
</dbReference>
<sequence>MQWFPQSQGRSGGASGGGGGSETYAAGGTDGKFYLCSKTGRIEKIVDAHKGAVLAVKWNYEGSALATGYPIYALAWSPDNDSILYTNGRNLVIKPIQPASKPLLWKAHDGVILAVDWNMATNFIVSGGEDCRYRVWDSFGRLMFLSTVHDHPITSLAWNPAGEMFAVGLFNTLRVCDKLGWSYAVEKPECGSIFSIAWTPDGTQIACAGGNGSVVFGHIIDKRLEWKNYEVTLLDDRKIRVHEVVHGAVENLEFRDRIVKVSLSFGHLIVATCAQCYVYSEKNWNTPVIIDMTNNGRVICIKQSSENFLIVDNFTGIQVLSYEGRVVCNPKYTGLRPDFITSQSISLSNDTLAIKDRTDDKLIYVFDISSGRLLGDGSPIKMQSEVVEIALNQVIGPNGCRQLAIVDKNREMFITPVIKPDLKKLGTMVDTFSWNDEADMIAAIVDWKFMVWYYPNVVFIDADIERMTRYEKDGSPFGKNAQFVSFNGTQCTLRRADGALITANNISPLPAMLQEIVKKKQWEEAIRLCRYAKMKELWACLAVMSVSGQDLNTAELSYAAIEQAQKVEYICYIRDIPSAEGRAAELALLRKQPREAEAILVAAGLIYRAIMLSVNLFKWERALELAVKHKTHVDTVLYFREKYLRQIGKKEFIKLFINYSQGISVDWEKIKAKIEMEESNEKNSRGKGKGGNSIENDNLKVSGSTGHDRVKSSESSR</sequence>
<evidence type="ECO:0000313" key="9">
    <source>
        <dbReference type="Proteomes" id="UP001211907"/>
    </source>
</evidence>
<dbReference type="InterPro" id="IPR056456">
    <property type="entry name" value="Beta-prop_IFT80_2nd"/>
</dbReference>
<dbReference type="InterPro" id="IPR015943">
    <property type="entry name" value="WD40/YVTN_repeat-like_dom_sf"/>
</dbReference>
<dbReference type="GO" id="GO:0030992">
    <property type="term" value="C:intraciliary transport particle B"/>
    <property type="evidence" value="ECO:0007669"/>
    <property type="project" value="TreeGrafter"/>
</dbReference>
<evidence type="ECO:0000256" key="1">
    <source>
        <dbReference type="ARBA" id="ARBA00004138"/>
    </source>
</evidence>
<dbReference type="PANTHER" id="PTHR24098:SF0">
    <property type="entry name" value="OUTER SEGMENT 5"/>
    <property type="match status" value="1"/>
</dbReference>
<dbReference type="Pfam" id="PF00400">
    <property type="entry name" value="WD40"/>
    <property type="match status" value="2"/>
</dbReference>
<dbReference type="Pfam" id="PF23387">
    <property type="entry name" value="TPR_IFT80_172"/>
    <property type="match status" value="1"/>
</dbReference>
<evidence type="ECO:0000256" key="3">
    <source>
        <dbReference type="ARBA" id="ARBA00023273"/>
    </source>
</evidence>
<proteinExistence type="predicted"/>
<dbReference type="AlphaFoldDB" id="A0AAD5TAF6"/>
<evidence type="ECO:0000256" key="5">
    <source>
        <dbReference type="SAM" id="MobiDB-lite"/>
    </source>
</evidence>
<comment type="caution">
    <text evidence="8">The sequence shown here is derived from an EMBL/GenBank/DDBJ whole genome shotgun (WGS) entry which is preliminary data.</text>
</comment>
<name>A0AAD5TAF6_9FUNG</name>